<accession>A0A1A9KMB9</accession>
<keyword evidence="1" id="KW-0614">Plasmid</keyword>
<evidence type="ECO:0008006" key="3">
    <source>
        <dbReference type="Google" id="ProtNLM"/>
    </source>
</evidence>
<organism evidence="1 2">
    <name type="scientific">Pseudomonas citronellolis</name>
    <dbReference type="NCBI Taxonomy" id="53408"/>
    <lineage>
        <taxon>Bacteria</taxon>
        <taxon>Pseudomonadati</taxon>
        <taxon>Pseudomonadota</taxon>
        <taxon>Gammaproteobacteria</taxon>
        <taxon>Pseudomonadales</taxon>
        <taxon>Pseudomonadaceae</taxon>
        <taxon>Pseudomonas</taxon>
    </lineage>
</organism>
<name>A0A1A9KMB9_9PSED</name>
<proteinExistence type="predicted"/>
<protein>
    <recommendedName>
        <fullName evidence="3">PD-(D/E)XK endonuclease-like domain-containing protein</fullName>
    </recommendedName>
</protein>
<dbReference type="AlphaFoldDB" id="A0A1A9KMB9"/>
<evidence type="ECO:0000313" key="1">
    <source>
        <dbReference type="EMBL" id="ANI18672.1"/>
    </source>
</evidence>
<dbReference type="RefSeq" id="WP_019437831.1">
    <property type="nucleotide sequence ID" value="NZ_CP015879.1"/>
</dbReference>
<evidence type="ECO:0000313" key="2">
    <source>
        <dbReference type="Proteomes" id="UP000077748"/>
    </source>
</evidence>
<gene>
    <name evidence="1" type="ORF">A9C11_31895</name>
</gene>
<dbReference type="EMBL" id="CP015879">
    <property type="protein sequence ID" value="ANI18672.1"/>
    <property type="molecule type" value="Genomic_DNA"/>
</dbReference>
<sequence length="174" mass="20041">MNLIVVIAVLLAAFFLYLAVKGKSKDDIFRAFGLDPAAYELISSDLGKGHARKRIRWRGVGGEPDAIFRHKRSGRIIVGEFKSRRWARRVRPREYFQIVLYIGIARAEFTSNNVLGVLAFKDKVLEIEHHPELFSNLIQLRAEVLASMKKKKALNSRPLLSRCRFSLPFKLERF</sequence>
<dbReference type="GeneID" id="93444615"/>
<reference evidence="1 2" key="1">
    <citation type="submission" date="2016-05" db="EMBL/GenBank/DDBJ databases">
        <title>Genome Sequence of Pseudomonas citronellolis Strain SJTE-3, an Estrogens and Persistent Organic Pollutants degradation strain.</title>
        <authorList>
            <person name="Liang R."/>
        </authorList>
    </citation>
    <scope>NUCLEOTIDE SEQUENCE [LARGE SCALE GENOMIC DNA]</scope>
    <source>
        <strain evidence="1 2">SJTE-3</strain>
        <plasmid evidence="2">Plasmid prbl16</plasmid>
    </source>
</reference>
<dbReference type="Proteomes" id="UP000077748">
    <property type="component" value="Plasmid pRBL16"/>
</dbReference>
<geneLocation type="plasmid" evidence="2">
    <name>prbl16</name>
</geneLocation>